<reference evidence="1 3" key="2">
    <citation type="journal article" date="2018" name="Plant J.">
        <title>The Physcomitrella patens chromosome-scale assembly reveals moss genome structure and evolution.</title>
        <authorList>
            <person name="Lang D."/>
            <person name="Ullrich K.K."/>
            <person name="Murat F."/>
            <person name="Fuchs J."/>
            <person name="Jenkins J."/>
            <person name="Haas F.B."/>
            <person name="Piednoel M."/>
            <person name="Gundlach H."/>
            <person name="Van Bel M."/>
            <person name="Meyberg R."/>
            <person name="Vives C."/>
            <person name="Morata J."/>
            <person name="Symeonidi A."/>
            <person name="Hiss M."/>
            <person name="Muchero W."/>
            <person name="Kamisugi Y."/>
            <person name="Saleh O."/>
            <person name="Blanc G."/>
            <person name="Decker E.L."/>
            <person name="van Gessel N."/>
            <person name="Grimwood J."/>
            <person name="Hayes R.D."/>
            <person name="Graham S.W."/>
            <person name="Gunter L.E."/>
            <person name="McDaniel S.F."/>
            <person name="Hoernstein S.N.W."/>
            <person name="Larsson A."/>
            <person name="Li F.W."/>
            <person name="Perroud P.F."/>
            <person name="Phillips J."/>
            <person name="Ranjan P."/>
            <person name="Rokshar D.S."/>
            <person name="Rothfels C.J."/>
            <person name="Schneider L."/>
            <person name="Shu S."/>
            <person name="Stevenson D.W."/>
            <person name="Thummler F."/>
            <person name="Tillich M."/>
            <person name="Villarreal Aguilar J.C."/>
            <person name="Widiez T."/>
            <person name="Wong G.K."/>
            <person name="Wymore A."/>
            <person name="Zhang Y."/>
            <person name="Zimmer A.D."/>
            <person name="Quatrano R.S."/>
            <person name="Mayer K.F.X."/>
            <person name="Goodstein D."/>
            <person name="Casacuberta J.M."/>
            <person name="Vandepoele K."/>
            <person name="Reski R."/>
            <person name="Cuming A.C."/>
            <person name="Tuskan G.A."/>
            <person name="Maumus F."/>
            <person name="Salse J."/>
            <person name="Schmutz J."/>
            <person name="Rensing S.A."/>
        </authorList>
    </citation>
    <scope>NUCLEOTIDE SEQUENCE [LARGE SCALE GENOMIC DNA]</scope>
    <source>
        <strain evidence="2 3">cv. Gransden 2004</strain>
    </source>
</reference>
<evidence type="ECO:0000313" key="3">
    <source>
        <dbReference type="Proteomes" id="UP000006727"/>
    </source>
</evidence>
<keyword evidence="3" id="KW-1185">Reference proteome</keyword>
<dbReference type="AlphaFoldDB" id="A0A2K1JMT6"/>
<reference evidence="2" key="3">
    <citation type="submission" date="2020-12" db="UniProtKB">
        <authorList>
            <consortium name="EnsemblPlants"/>
        </authorList>
    </citation>
    <scope>IDENTIFICATION</scope>
</reference>
<dbReference type="Proteomes" id="UP000006727">
    <property type="component" value="Chromosome 13"/>
</dbReference>
<proteinExistence type="predicted"/>
<dbReference type="EMBL" id="ABEU02000013">
    <property type="protein sequence ID" value="PNR42849.1"/>
    <property type="molecule type" value="Genomic_DNA"/>
</dbReference>
<dbReference type="EnsemblPlants" id="Pp3c13_21598V3.1">
    <property type="protein sequence ID" value="PAC:32930251.CDS.1"/>
    <property type="gene ID" value="Pp3c13_21598"/>
</dbReference>
<dbReference type="Gramene" id="Pp3c13_21598V3.1">
    <property type="protein sequence ID" value="PAC:32930251.CDS.1"/>
    <property type="gene ID" value="Pp3c13_21598"/>
</dbReference>
<evidence type="ECO:0000313" key="1">
    <source>
        <dbReference type="EMBL" id="PNR42849.1"/>
    </source>
</evidence>
<sequence length="73" mass="8346">MERNHTLHRNPVMARPLWSCPCDYPNDPVALVRRNVKPLPTFSCSFTYYVYVVGTLEFVHQCGSRQPDSSSSS</sequence>
<evidence type="ECO:0000313" key="2">
    <source>
        <dbReference type="EnsemblPlants" id="PAC:32930251.CDS.1"/>
    </source>
</evidence>
<gene>
    <name evidence="1" type="ORF">PHYPA_017680</name>
</gene>
<organism evidence="1">
    <name type="scientific">Physcomitrium patens</name>
    <name type="common">Spreading-leaved earth moss</name>
    <name type="synonym">Physcomitrella patens</name>
    <dbReference type="NCBI Taxonomy" id="3218"/>
    <lineage>
        <taxon>Eukaryota</taxon>
        <taxon>Viridiplantae</taxon>
        <taxon>Streptophyta</taxon>
        <taxon>Embryophyta</taxon>
        <taxon>Bryophyta</taxon>
        <taxon>Bryophytina</taxon>
        <taxon>Bryopsida</taxon>
        <taxon>Funariidae</taxon>
        <taxon>Funariales</taxon>
        <taxon>Funariaceae</taxon>
        <taxon>Physcomitrium</taxon>
    </lineage>
</organism>
<dbReference type="InParanoid" id="A0A2K1JMT6"/>
<accession>A0A2K1JMT6</accession>
<name>A0A2K1JMT6_PHYPA</name>
<reference evidence="1 3" key="1">
    <citation type="journal article" date="2008" name="Science">
        <title>The Physcomitrella genome reveals evolutionary insights into the conquest of land by plants.</title>
        <authorList>
            <person name="Rensing S."/>
            <person name="Lang D."/>
            <person name="Zimmer A."/>
            <person name="Terry A."/>
            <person name="Salamov A."/>
            <person name="Shapiro H."/>
            <person name="Nishiyama T."/>
            <person name="Perroud P.-F."/>
            <person name="Lindquist E."/>
            <person name="Kamisugi Y."/>
            <person name="Tanahashi T."/>
            <person name="Sakakibara K."/>
            <person name="Fujita T."/>
            <person name="Oishi K."/>
            <person name="Shin-I T."/>
            <person name="Kuroki Y."/>
            <person name="Toyoda A."/>
            <person name="Suzuki Y."/>
            <person name="Hashimoto A."/>
            <person name="Yamaguchi K."/>
            <person name="Sugano A."/>
            <person name="Kohara Y."/>
            <person name="Fujiyama A."/>
            <person name="Anterola A."/>
            <person name="Aoki S."/>
            <person name="Ashton N."/>
            <person name="Barbazuk W.B."/>
            <person name="Barker E."/>
            <person name="Bennetzen J."/>
            <person name="Bezanilla M."/>
            <person name="Blankenship R."/>
            <person name="Cho S.H."/>
            <person name="Dutcher S."/>
            <person name="Estelle M."/>
            <person name="Fawcett J.A."/>
            <person name="Gundlach H."/>
            <person name="Hanada K."/>
            <person name="Heyl A."/>
            <person name="Hicks K.A."/>
            <person name="Hugh J."/>
            <person name="Lohr M."/>
            <person name="Mayer K."/>
            <person name="Melkozernov A."/>
            <person name="Murata T."/>
            <person name="Nelson D."/>
            <person name="Pils B."/>
            <person name="Prigge M."/>
            <person name="Reiss B."/>
            <person name="Renner T."/>
            <person name="Rombauts S."/>
            <person name="Rushton P."/>
            <person name="Sanderfoot A."/>
            <person name="Schween G."/>
            <person name="Shiu S.-H."/>
            <person name="Stueber K."/>
            <person name="Theodoulou F.L."/>
            <person name="Tu H."/>
            <person name="Van de Peer Y."/>
            <person name="Verrier P.J."/>
            <person name="Waters E."/>
            <person name="Wood A."/>
            <person name="Yang L."/>
            <person name="Cove D."/>
            <person name="Cuming A."/>
            <person name="Hasebe M."/>
            <person name="Lucas S."/>
            <person name="Mishler D.B."/>
            <person name="Reski R."/>
            <person name="Grigoriev I."/>
            <person name="Quatrano R.S."/>
            <person name="Boore J.L."/>
        </authorList>
    </citation>
    <scope>NUCLEOTIDE SEQUENCE [LARGE SCALE GENOMIC DNA]</scope>
    <source>
        <strain evidence="2 3">cv. Gransden 2004</strain>
    </source>
</reference>
<protein>
    <submittedName>
        <fullName evidence="1 2">Uncharacterized protein</fullName>
    </submittedName>
</protein>